<dbReference type="AlphaFoldDB" id="A0A8J3VIF9"/>
<feature type="domain" description="RNA polymerase sigma factor 70 region 4 type 2" evidence="6">
    <location>
        <begin position="109"/>
        <end position="160"/>
    </location>
</feature>
<sequence>MNDRDAGEFARAYGLHAPAVHATARRILGDVPAAEDVVQEVFLELWRRPEAYDPHRGALRSWLCTIARNKAIDQVRRSQRQSAAMAILAEVGLAEDAAEAVLRKELAGCVRDAIDTLPAAHRAAIVLAYYQGFTYRQVALTLSIPEGTAKSRLRLGLRRLNQLLAAIDDEGAAQ</sequence>
<evidence type="ECO:0000256" key="1">
    <source>
        <dbReference type="ARBA" id="ARBA00010641"/>
    </source>
</evidence>
<dbReference type="CDD" id="cd06171">
    <property type="entry name" value="Sigma70_r4"/>
    <property type="match status" value="1"/>
</dbReference>
<protein>
    <submittedName>
        <fullName evidence="7">RNA polymerase sigma factor SigK</fullName>
    </submittedName>
</protein>
<dbReference type="InterPro" id="IPR013324">
    <property type="entry name" value="RNA_pol_sigma_r3/r4-like"/>
</dbReference>
<comment type="caution">
    <text evidence="7">The sequence shown here is derived from an EMBL/GenBank/DDBJ whole genome shotgun (WGS) entry which is preliminary data.</text>
</comment>
<evidence type="ECO:0000313" key="8">
    <source>
        <dbReference type="Proteomes" id="UP000612899"/>
    </source>
</evidence>
<keyword evidence="2" id="KW-0805">Transcription regulation</keyword>
<dbReference type="RefSeq" id="WP_203910815.1">
    <property type="nucleotide sequence ID" value="NZ_BONY01000032.1"/>
</dbReference>
<dbReference type="GO" id="GO:0016987">
    <property type="term" value="F:sigma factor activity"/>
    <property type="evidence" value="ECO:0007669"/>
    <property type="project" value="UniProtKB-KW"/>
</dbReference>
<dbReference type="InterPro" id="IPR039425">
    <property type="entry name" value="RNA_pol_sigma-70-like"/>
</dbReference>
<dbReference type="EMBL" id="BONY01000032">
    <property type="protein sequence ID" value="GIH07016.1"/>
    <property type="molecule type" value="Genomic_DNA"/>
</dbReference>
<name>A0A8J3VIF9_9ACTN</name>
<keyword evidence="8" id="KW-1185">Reference proteome</keyword>
<dbReference type="InterPro" id="IPR036388">
    <property type="entry name" value="WH-like_DNA-bd_sf"/>
</dbReference>
<evidence type="ECO:0000256" key="4">
    <source>
        <dbReference type="ARBA" id="ARBA00023163"/>
    </source>
</evidence>
<gene>
    <name evidence="7" type="primary">rpoE_15</name>
    <name evidence="7" type="ORF">Rhe02_50830</name>
</gene>
<dbReference type="Proteomes" id="UP000612899">
    <property type="component" value="Unassembled WGS sequence"/>
</dbReference>
<dbReference type="GO" id="GO:0006352">
    <property type="term" value="P:DNA-templated transcription initiation"/>
    <property type="evidence" value="ECO:0007669"/>
    <property type="project" value="InterPro"/>
</dbReference>
<dbReference type="GO" id="GO:0003677">
    <property type="term" value="F:DNA binding"/>
    <property type="evidence" value="ECO:0007669"/>
    <property type="project" value="InterPro"/>
</dbReference>
<accession>A0A8J3VIF9</accession>
<evidence type="ECO:0000259" key="6">
    <source>
        <dbReference type="Pfam" id="PF08281"/>
    </source>
</evidence>
<dbReference type="NCBIfam" id="TIGR02937">
    <property type="entry name" value="sigma70-ECF"/>
    <property type="match status" value="1"/>
</dbReference>
<comment type="similarity">
    <text evidence="1">Belongs to the sigma-70 factor family. ECF subfamily.</text>
</comment>
<organism evidence="7 8">
    <name type="scientific">Rhizocola hellebori</name>
    <dbReference type="NCBI Taxonomy" id="1392758"/>
    <lineage>
        <taxon>Bacteria</taxon>
        <taxon>Bacillati</taxon>
        <taxon>Actinomycetota</taxon>
        <taxon>Actinomycetes</taxon>
        <taxon>Micromonosporales</taxon>
        <taxon>Micromonosporaceae</taxon>
        <taxon>Rhizocola</taxon>
    </lineage>
</organism>
<dbReference type="Pfam" id="PF04542">
    <property type="entry name" value="Sigma70_r2"/>
    <property type="match status" value="1"/>
</dbReference>
<reference evidence="7" key="1">
    <citation type="submission" date="2021-01" db="EMBL/GenBank/DDBJ databases">
        <title>Whole genome shotgun sequence of Rhizocola hellebori NBRC 109834.</title>
        <authorList>
            <person name="Komaki H."/>
            <person name="Tamura T."/>
        </authorList>
    </citation>
    <scope>NUCLEOTIDE SEQUENCE</scope>
    <source>
        <strain evidence="7">NBRC 109834</strain>
    </source>
</reference>
<dbReference type="Gene3D" id="1.10.10.10">
    <property type="entry name" value="Winged helix-like DNA-binding domain superfamily/Winged helix DNA-binding domain"/>
    <property type="match status" value="1"/>
</dbReference>
<proteinExistence type="inferred from homology"/>
<dbReference type="InterPro" id="IPR013325">
    <property type="entry name" value="RNA_pol_sigma_r2"/>
</dbReference>
<dbReference type="Pfam" id="PF08281">
    <property type="entry name" value="Sigma70_r4_2"/>
    <property type="match status" value="1"/>
</dbReference>
<evidence type="ECO:0000259" key="5">
    <source>
        <dbReference type="Pfam" id="PF04542"/>
    </source>
</evidence>
<keyword evidence="3" id="KW-0731">Sigma factor</keyword>
<dbReference type="Gene3D" id="1.10.1740.10">
    <property type="match status" value="1"/>
</dbReference>
<evidence type="ECO:0000313" key="7">
    <source>
        <dbReference type="EMBL" id="GIH07016.1"/>
    </source>
</evidence>
<dbReference type="PANTHER" id="PTHR43133">
    <property type="entry name" value="RNA POLYMERASE ECF-TYPE SIGMA FACTO"/>
    <property type="match status" value="1"/>
</dbReference>
<evidence type="ECO:0000256" key="3">
    <source>
        <dbReference type="ARBA" id="ARBA00023082"/>
    </source>
</evidence>
<dbReference type="InterPro" id="IPR014284">
    <property type="entry name" value="RNA_pol_sigma-70_dom"/>
</dbReference>
<dbReference type="InterPro" id="IPR013249">
    <property type="entry name" value="RNA_pol_sigma70_r4_t2"/>
</dbReference>
<dbReference type="PANTHER" id="PTHR43133:SF62">
    <property type="entry name" value="RNA POLYMERASE SIGMA FACTOR SIGZ"/>
    <property type="match status" value="1"/>
</dbReference>
<dbReference type="SUPFAM" id="SSF88946">
    <property type="entry name" value="Sigma2 domain of RNA polymerase sigma factors"/>
    <property type="match status" value="1"/>
</dbReference>
<dbReference type="InterPro" id="IPR007627">
    <property type="entry name" value="RNA_pol_sigma70_r2"/>
</dbReference>
<keyword evidence="4" id="KW-0804">Transcription</keyword>
<dbReference type="SUPFAM" id="SSF88659">
    <property type="entry name" value="Sigma3 and sigma4 domains of RNA polymerase sigma factors"/>
    <property type="match status" value="1"/>
</dbReference>
<evidence type="ECO:0000256" key="2">
    <source>
        <dbReference type="ARBA" id="ARBA00023015"/>
    </source>
</evidence>
<feature type="domain" description="RNA polymerase sigma-70 region 2" evidence="5">
    <location>
        <begin position="14"/>
        <end position="80"/>
    </location>
</feature>